<dbReference type="PANTHER" id="PTHR33305">
    <property type="entry name" value="ETHYLENE INSENSITIVE 3-LIKE 2 PROTEIN"/>
    <property type="match status" value="1"/>
</dbReference>
<dbReference type="InterPro" id="IPR023278">
    <property type="entry name" value="Ethylene_insens-like_DNA-bd"/>
</dbReference>
<keyword evidence="4" id="KW-0539">Nucleus</keyword>
<name>A0A8T0JH83_PHAAN</name>
<feature type="domain" description="Ethylene insensitive 3-like DNA-binding" evidence="6">
    <location>
        <begin position="55"/>
        <end position="297"/>
    </location>
</feature>
<gene>
    <name evidence="7" type="ORF">HKW66_Vig0210550</name>
</gene>
<evidence type="ECO:0000313" key="8">
    <source>
        <dbReference type="Proteomes" id="UP000743370"/>
    </source>
</evidence>
<dbReference type="EMBL" id="JABFOF010000011">
    <property type="protein sequence ID" value="KAG2372077.1"/>
    <property type="molecule type" value="Genomic_DNA"/>
</dbReference>
<dbReference type="GO" id="GO:0005634">
    <property type="term" value="C:nucleus"/>
    <property type="evidence" value="ECO:0007669"/>
    <property type="project" value="UniProtKB-SubCell"/>
</dbReference>
<sequence length="706" mass="78545">MDCMDDDSMSGANYGILDDPSRRNADEETMRVEEEEEEEEDEEEEEEEEEVVTVEELETRMWRDGMMLRKLKEEKRDKEKGETVEMMKKKALIRAQDTVLKNMVKMMEICGVRGFVYGIIPEKGKPVSGASDNLRGWWKDRVKFDHNGPAAMLRYEEETGFEDMVSDGFNGQPLTAYSLNDLPDTTLGSLLSCLVQNCDPPRRRYPLDKGIAPPWWPTGQEWWWAQMGFTIDPGPPPYKKPHDLKKVWKMCVLTAVIKHISPDIAKIRNIVRHSRTLQDKLNTRESAIWSAIVKREEYFARRSYPNFFQTLPPRAGPSVPYDNNVTNFIRGQQSNSLGGTLNLLGGLNNTPQHHNVANGRAWSFLDGHNNPSTSSNAATILLGNPPPTTDLITDDGATSFHGVQIDTAPATNGGARNFFVGQFDPPTPTPISNLVHSGFIRAFLDGQYNPPPTSTTITTARSSVGIGNGSNITMMNNIVMSLDHAANKRKPGDDVQGITFPHEAYSCNSSECPYHETGFGFSDRNARNNHQLTCQYRSKNPLQVVGVGGLMPSQIGCGNSIVNMPLVQSRNFTSSVTDQNQTFTVGDMGMHNMNVPCLAGQNQHLQTVQTQVYNDSFFDGRICLDKDVFGNNMYVCSLESKNQQQVQNVGGTSGHSLNAEVSNVVHGNLSTSITVDSPFAWDSNNSQAEFLDSPLLTTADQDLLWP</sequence>
<dbReference type="Pfam" id="PF04873">
    <property type="entry name" value="EIN3_DNA-bd"/>
    <property type="match status" value="1"/>
</dbReference>
<dbReference type="Gene3D" id="1.10.3180.10">
    <property type="entry name" value="DNA-binding domain of EIN3-like"/>
    <property type="match status" value="2"/>
</dbReference>
<feature type="region of interest" description="Disordered" evidence="5">
    <location>
        <begin position="1"/>
        <end position="51"/>
    </location>
</feature>
<comment type="caution">
    <text evidence="7">The sequence shown here is derived from an EMBL/GenBank/DDBJ whole genome shotgun (WGS) entry which is preliminary data.</text>
</comment>
<evidence type="ECO:0000256" key="1">
    <source>
        <dbReference type="ARBA" id="ARBA00004123"/>
    </source>
</evidence>
<proteinExistence type="inferred from homology"/>
<keyword evidence="3" id="KW-0936">Ethylene signaling pathway</keyword>
<dbReference type="SUPFAM" id="SSF116768">
    <property type="entry name" value="DNA-binding domain of EIN3-like"/>
    <property type="match status" value="1"/>
</dbReference>
<reference evidence="7 8" key="1">
    <citation type="submission" date="2020-05" db="EMBL/GenBank/DDBJ databases">
        <title>Vigna angularis (adzuki bean) Var. LongXiaoDou No. 4 denovo assembly.</title>
        <authorList>
            <person name="Xiang H."/>
        </authorList>
    </citation>
    <scope>NUCLEOTIDE SEQUENCE [LARGE SCALE GENOMIC DNA]</scope>
    <source>
        <tissue evidence="7">Leaf</tissue>
    </source>
</reference>
<dbReference type="PANTHER" id="PTHR33305:SF11">
    <property type="entry name" value="PROTEIN ETHYLENE INSENSITIVE 3"/>
    <property type="match status" value="1"/>
</dbReference>
<dbReference type="AlphaFoldDB" id="A0A8T0JH83"/>
<evidence type="ECO:0000256" key="4">
    <source>
        <dbReference type="ARBA" id="ARBA00023242"/>
    </source>
</evidence>
<accession>A0A8T0JH83</accession>
<protein>
    <submittedName>
        <fullName evidence="7">ETHYLENE INSENSITIVE 3-like 1 protein</fullName>
    </submittedName>
</protein>
<feature type="compositionally biased region" description="Acidic residues" evidence="5">
    <location>
        <begin position="33"/>
        <end position="51"/>
    </location>
</feature>
<dbReference type="GO" id="GO:0009873">
    <property type="term" value="P:ethylene-activated signaling pathway"/>
    <property type="evidence" value="ECO:0007669"/>
    <property type="project" value="UniProtKB-KW"/>
</dbReference>
<evidence type="ECO:0000256" key="3">
    <source>
        <dbReference type="ARBA" id="ARBA00022745"/>
    </source>
</evidence>
<dbReference type="InterPro" id="IPR006957">
    <property type="entry name" value="EIN3"/>
</dbReference>
<dbReference type="GO" id="GO:0003700">
    <property type="term" value="F:DNA-binding transcription factor activity"/>
    <property type="evidence" value="ECO:0007669"/>
    <property type="project" value="InterPro"/>
</dbReference>
<organism evidence="7 8">
    <name type="scientific">Phaseolus angularis</name>
    <name type="common">Azuki bean</name>
    <name type="synonym">Vigna angularis</name>
    <dbReference type="NCBI Taxonomy" id="3914"/>
    <lineage>
        <taxon>Eukaryota</taxon>
        <taxon>Viridiplantae</taxon>
        <taxon>Streptophyta</taxon>
        <taxon>Embryophyta</taxon>
        <taxon>Tracheophyta</taxon>
        <taxon>Spermatophyta</taxon>
        <taxon>Magnoliopsida</taxon>
        <taxon>eudicotyledons</taxon>
        <taxon>Gunneridae</taxon>
        <taxon>Pentapetalae</taxon>
        <taxon>rosids</taxon>
        <taxon>fabids</taxon>
        <taxon>Fabales</taxon>
        <taxon>Fabaceae</taxon>
        <taxon>Papilionoideae</taxon>
        <taxon>50 kb inversion clade</taxon>
        <taxon>NPAAA clade</taxon>
        <taxon>indigoferoid/millettioid clade</taxon>
        <taxon>Phaseoleae</taxon>
        <taxon>Vigna</taxon>
    </lineage>
</organism>
<dbReference type="FunFam" id="1.10.3180.10:FF:000001">
    <property type="entry name" value="Ethylene insensitive 3-like 1"/>
    <property type="match status" value="1"/>
</dbReference>
<comment type="similarity">
    <text evidence="2">Belongs to the EIN3 family.</text>
</comment>
<evidence type="ECO:0000256" key="5">
    <source>
        <dbReference type="SAM" id="MobiDB-lite"/>
    </source>
</evidence>
<feature type="compositionally biased region" description="Basic and acidic residues" evidence="5">
    <location>
        <begin position="19"/>
        <end position="32"/>
    </location>
</feature>
<dbReference type="GO" id="GO:0003677">
    <property type="term" value="F:DNA binding"/>
    <property type="evidence" value="ECO:0007669"/>
    <property type="project" value="TreeGrafter"/>
</dbReference>
<evidence type="ECO:0000313" key="7">
    <source>
        <dbReference type="EMBL" id="KAG2372077.1"/>
    </source>
</evidence>
<evidence type="ECO:0000259" key="6">
    <source>
        <dbReference type="Pfam" id="PF04873"/>
    </source>
</evidence>
<comment type="subcellular location">
    <subcellularLocation>
        <location evidence="1">Nucleus</location>
    </subcellularLocation>
</comment>
<dbReference type="Proteomes" id="UP000743370">
    <property type="component" value="Unassembled WGS sequence"/>
</dbReference>
<dbReference type="InterPro" id="IPR047091">
    <property type="entry name" value="EIN3-like_DNA-bd"/>
</dbReference>
<evidence type="ECO:0000256" key="2">
    <source>
        <dbReference type="ARBA" id="ARBA00009416"/>
    </source>
</evidence>